<name>A0A5M8NZ11_9BACT</name>
<organism evidence="1 2">
    <name type="scientific">Candidatus Ordinivivax streblomastigis</name>
    <dbReference type="NCBI Taxonomy" id="2540710"/>
    <lineage>
        <taxon>Bacteria</taxon>
        <taxon>Pseudomonadati</taxon>
        <taxon>Bacteroidota</taxon>
        <taxon>Bacteroidia</taxon>
        <taxon>Bacteroidales</taxon>
        <taxon>Candidatus Ordinivivax</taxon>
    </lineage>
</organism>
<protein>
    <recommendedName>
        <fullName evidence="3">Right handed beta helix domain-containing protein</fullName>
    </recommendedName>
</protein>
<proteinExistence type="predicted"/>
<dbReference type="InterPro" id="IPR011050">
    <property type="entry name" value="Pectin_lyase_fold/virulence"/>
</dbReference>
<dbReference type="Proteomes" id="UP000324575">
    <property type="component" value="Unassembled WGS sequence"/>
</dbReference>
<evidence type="ECO:0000313" key="2">
    <source>
        <dbReference type="Proteomes" id="UP000324575"/>
    </source>
</evidence>
<sequence>MDGQKYKIKMKTFKITIEKFQSLIYSIIILSACNNNFEDYSTQPSDRLSFSIDTVAFDTILSTINTPYKVLMIYNRHSKPLLISAVSLENGKNGFKINVDGKAGTDFHDVEIRANDSLYVFVSAKPMENASAEPQYLTDRVIFVTNGVRQEIVLSASSQDVILWKGGYFITEDTVLSNQRPYLIYDSLVVEAGKTLQIEEGATFYMHNNAKMIIKGRVTAKGTLEKPILIRGDRFDSYADIPYDHVPGQWEGIRFESDSYDNELEYVTIRNGQYGFDFQPSDPSRSKMKLNNVILTNFKGVLFNAVNCNIEAGNCEFSNARYALLRLIGGRYRFLHCTIANYYMSNQEAGWGNSNNETVQILATYDQLDGSEPVIYPLEQADFYNSIIWGQGSASDIRIEEDENVHAYFQNCIIPNKDATNDDPNDPNIEAQLVNCLIHIDPKFQITNSDNLFYDFRLDSISPAKNVANVLISQEIPYDMKGNNRFLDQGPDLGAYEYKAILAKNDN</sequence>
<dbReference type="Gene3D" id="2.160.20.10">
    <property type="entry name" value="Single-stranded right-handed beta-helix, Pectin lyase-like"/>
    <property type="match status" value="1"/>
</dbReference>
<dbReference type="PROSITE" id="PS51257">
    <property type="entry name" value="PROKAR_LIPOPROTEIN"/>
    <property type="match status" value="1"/>
</dbReference>
<comment type="caution">
    <text evidence="1">The sequence shown here is derived from an EMBL/GenBank/DDBJ whole genome shotgun (WGS) entry which is preliminary data.</text>
</comment>
<gene>
    <name evidence="1" type="ORF">EZS26_002483</name>
</gene>
<evidence type="ECO:0008006" key="3">
    <source>
        <dbReference type="Google" id="ProtNLM"/>
    </source>
</evidence>
<dbReference type="InterPro" id="IPR012334">
    <property type="entry name" value="Pectin_lyas_fold"/>
</dbReference>
<reference evidence="1 2" key="1">
    <citation type="submission" date="2019-03" db="EMBL/GenBank/DDBJ databases">
        <title>Single cell metagenomics reveals metabolic interactions within the superorganism composed of flagellate Streblomastix strix and complex community of Bacteroidetes bacteria on its surface.</title>
        <authorList>
            <person name="Treitli S.C."/>
            <person name="Kolisko M."/>
            <person name="Husnik F."/>
            <person name="Keeling P."/>
            <person name="Hampl V."/>
        </authorList>
    </citation>
    <scope>NUCLEOTIDE SEQUENCE [LARGE SCALE GENOMIC DNA]</scope>
    <source>
        <strain evidence="1">St1</strain>
    </source>
</reference>
<dbReference type="AlphaFoldDB" id="A0A5M8NZ11"/>
<dbReference type="EMBL" id="SNRX01000020">
    <property type="protein sequence ID" value="KAA6301394.1"/>
    <property type="molecule type" value="Genomic_DNA"/>
</dbReference>
<accession>A0A5M8NZ11</accession>
<dbReference type="SUPFAM" id="SSF51126">
    <property type="entry name" value="Pectin lyase-like"/>
    <property type="match status" value="1"/>
</dbReference>
<evidence type="ECO:0000313" key="1">
    <source>
        <dbReference type="EMBL" id="KAA6301394.1"/>
    </source>
</evidence>